<dbReference type="PANTHER" id="PTHR43585">
    <property type="entry name" value="FUMIPYRROLE BIOSYNTHESIS PROTEIN C"/>
    <property type="match status" value="1"/>
</dbReference>
<dbReference type="Gene3D" id="3.40.50.20">
    <property type="match status" value="1"/>
</dbReference>
<keyword evidence="2 4" id="KW-0547">Nucleotide-binding</keyword>
<organism evidence="6 7">
    <name type="scientific">Cecembia lonarensis (strain CCUG 58316 / KCTC 22772 / LW9)</name>
    <dbReference type="NCBI Taxonomy" id="1225176"/>
    <lineage>
        <taxon>Bacteria</taxon>
        <taxon>Pseudomonadati</taxon>
        <taxon>Bacteroidota</taxon>
        <taxon>Cytophagia</taxon>
        <taxon>Cytophagales</taxon>
        <taxon>Cyclobacteriaceae</taxon>
        <taxon>Cecembia</taxon>
    </lineage>
</organism>
<dbReference type="Pfam" id="PF02655">
    <property type="entry name" value="ATP-grasp_3"/>
    <property type="match status" value="1"/>
</dbReference>
<evidence type="ECO:0000256" key="4">
    <source>
        <dbReference type="PROSITE-ProRule" id="PRU00409"/>
    </source>
</evidence>
<dbReference type="InterPro" id="IPR003806">
    <property type="entry name" value="ATP-grasp_PylC-type"/>
</dbReference>
<dbReference type="AlphaFoldDB" id="K1KWV3"/>
<evidence type="ECO:0000256" key="1">
    <source>
        <dbReference type="ARBA" id="ARBA00022598"/>
    </source>
</evidence>
<dbReference type="InterPro" id="IPR052032">
    <property type="entry name" value="ATP-dep_AA_Ligase"/>
</dbReference>
<accession>K1KWV3</accession>
<comment type="caution">
    <text evidence="6">The sequence shown here is derived from an EMBL/GenBank/DDBJ whole genome shotgun (WGS) entry which is preliminary data.</text>
</comment>
<dbReference type="Pfam" id="PF21360">
    <property type="entry name" value="PylC-like_N"/>
    <property type="match status" value="1"/>
</dbReference>
<evidence type="ECO:0000259" key="5">
    <source>
        <dbReference type="PROSITE" id="PS50975"/>
    </source>
</evidence>
<dbReference type="Gene3D" id="3.30.470.20">
    <property type="entry name" value="ATP-grasp fold, B domain"/>
    <property type="match status" value="1"/>
</dbReference>
<evidence type="ECO:0000256" key="2">
    <source>
        <dbReference type="ARBA" id="ARBA00022741"/>
    </source>
</evidence>
<keyword evidence="7" id="KW-1185">Reference proteome</keyword>
<dbReference type="GO" id="GO:0005524">
    <property type="term" value="F:ATP binding"/>
    <property type="evidence" value="ECO:0007669"/>
    <property type="project" value="UniProtKB-UniRule"/>
</dbReference>
<dbReference type="PANTHER" id="PTHR43585:SF2">
    <property type="entry name" value="ATP-GRASP ENZYME FSQD"/>
    <property type="match status" value="1"/>
</dbReference>
<reference evidence="6 7" key="1">
    <citation type="journal article" date="2012" name="J. Bacteriol.">
        <title>Draft Genome Sequence of Cecembia lonarensis Strain LW9T, Isolated from Lonar Lake, a Haloalkaline Lake in India.</title>
        <authorList>
            <person name="Shivaji S."/>
            <person name="Ara S."/>
            <person name="Singh A."/>
            <person name="Pinnaka A.K."/>
        </authorList>
    </citation>
    <scope>NUCLEOTIDE SEQUENCE [LARGE SCALE GENOMIC DNA]</scope>
    <source>
        <strain evidence="6 7">LW9</strain>
    </source>
</reference>
<evidence type="ECO:0000313" key="6">
    <source>
        <dbReference type="EMBL" id="EKB48620.1"/>
    </source>
</evidence>
<evidence type="ECO:0000313" key="7">
    <source>
        <dbReference type="Proteomes" id="UP000004478"/>
    </source>
</evidence>
<dbReference type="NCBIfam" id="NF009404">
    <property type="entry name" value="PRK12767.1-3"/>
    <property type="match status" value="1"/>
</dbReference>
<name>K1KWV3_CECL9</name>
<dbReference type="InterPro" id="IPR048764">
    <property type="entry name" value="PylC_N"/>
</dbReference>
<dbReference type="SUPFAM" id="SSF56059">
    <property type="entry name" value="Glutathione synthetase ATP-binding domain-like"/>
    <property type="match status" value="1"/>
</dbReference>
<dbReference type="InterPro" id="IPR011761">
    <property type="entry name" value="ATP-grasp"/>
</dbReference>
<dbReference type="OrthoDB" id="783569at2"/>
<proteinExistence type="predicted"/>
<dbReference type="PROSITE" id="PS50975">
    <property type="entry name" value="ATP_GRASP"/>
    <property type="match status" value="1"/>
</dbReference>
<dbReference type="GO" id="GO:0016874">
    <property type="term" value="F:ligase activity"/>
    <property type="evidence" value="ECO:0007669"/>
    <property type="project" value="UniProtKB-KW"/>
</dbReference>
<dbReference type="PATRIC" id="fig|1225176.3.peg.2960"/>
<evidence type="ECO:0000256" key="3">
    <source>
        <dbReference type="ARBA" id="ARBA00022840"/>
    </source>
</evidence>
<sequence>MNILFTSVGRRDYILDYFKSLKGKNIKVYAVNSVANTTAMWKADKSFISPEIRSNEYIPFLLDISKREKIDLIISLFDLDTLFISFYKEKFEELGVKVLVSDLGIIENCLDKLKMSSWLNAHGFKTPKTFEDLSGAKKSLEINDVSFPLILKPQWGQGSLSTEIVSDQIELESAYTFLNSKVRKTSIAHVEKLNYKNKILIQEFIEGEEYGIDCINNLSGENQAVVIKKKIAMRAGETDGALTVYDDQIESTISNLGNKLKHISILDVDAINNESGVYIIDMNPRFGGGYPFSHLAGVDLPRAIVDWVATGFADKSLFSYQEGVLGLKGIAMVSKSEIINEA</sequence>
<dbReference type="RefSeq" id="WP_009185800.1">
    <property type="nucleotide sequence ID" value="NZ_AMGM01000047.1"/>
</dbReference>
<feature type="domain" description="ATP-grasp" evidence="5">
    <location>
        <begin position="116"/>
        <end position="309"/>
    </location>
</feature>
<dbReference type="Proteomes" id="UP000004478">
    <property type="component" value="Unassembled WGS sequence"/>
</dbReference>
<gene>
    <name evidence="6" type="ORF">B879_02778</name>
</gene>
<dbReference type="Gene3D" id="3.30.1490.20">
    <property type="entry name" value="ATP-grasp fold, A domain"/>
    <property type="match status" value="1"/>
</dbReference>
<keyword evidence="1" id="KW-0436">Ligase</keyword>
<protein>
    <submittedName>
        <fullName evidence="6">Carbamoyl phosphate synthase-like protein</fullName>
    </submittedName>
</protein>
<keyword evidence="3 4" id="KW-0067">ATP-binding</keyword>
<dbReference type="InterPro" id="IPR013815">
    <property type="entry name" value="ATP_grasp_subdomain_1"/>
</dbReference>
<dbReference type="EMBL" id="AMGM01000047">
    <property type="protein sequence ID" value="EKB48620.1"/>
    <property type="molecule type" value="Genomic_DNA"/>
</dbReference>
<dbReference type="GO" id="GO:0046872">
    <property type="term" value="F:metal ion binding"/>
    <property type="evidence" value="ECO:0007669"/>
    <property type="project" value="InterPro"/>
</dbReference>